<accession>S5TFN9</accession>
<feature type="transmembrane region" description="Helical" evidence="1">
    <location>
        <begin position="86"/>
        <end position="104"/>
    </location>
</feature>
<keyword evidence="1" id="KW-0812">Transmembrane</keyword>
<proteinExistence type="predicted"/>
<evidence type="ECO:0000256" key="1">
    <source>
        <dbReference type="SAM" id="Phobius"/>
    </source>
</evidence>
<keyword evidence="3" id="KW-1185">Reference proteome</keyword>
<keyword evidence="1" id="KW-1133">Transmembrane helix</keyword>
<reference evidence="2 3" key="1">
    <citation type="submission" date="2013-05" db="EMBL/GenBank/DDBJ databases">
        <title>Between feast and famine: a lifestyle of most important marine PAH-degrading bacterium Cycloclasticus sp. 7ME.</title>
        <authorList>
            <person name="Yakimov M.M."/>
            <person name="Messina E."/>
            <person name="Genovese M."/>
            <person name="Denaro R."/>
            <person name="Crisafi F."/>
            <person name="Russo D."/>
            <person name="Cappello S."/>
            <person name="Santisi S."/>
            <person name="Smedile F."/>
            <person name="Golyshina O.V."/>
            <person name="Tran H."/>
            <person name="Pieper D.H."/>
            <person name="Golyshin P.N."/>
            <person name="Giuliano L."/>
        </authorList>
    </citation>
    <scope>NUCLEOTIDE SEQUENCE [LARGE SCALE GENOMIC DNA]</scope>
    <source>
        <strain evidence="2 3">78-ME</strain>
    </source>
</reference>
<reference evidence="3" key="2">
    <citation type="journal article" date="2016" name="Environ. Microbiol. Rep.">
        <title>Analysis of defence systems and a conjugative IncP-1 plasmid in the marine polyaromatic hydrocarbons-degrading bacterium Cycloclasticus sp. 78-ME.</title>
        <authorList>
            <person name="Yakimov M.M."/>
            <person name="Crisafi F."/>
            <person name="Messina E."/>
            <person name="Smedile F."/>
            <person name="Lopatina A."/>
            <person name="Denaro R."/>
            <person name="Pieper D.H."/>
            <person name="Golyshin P.N."/>
            <person name="Giuliano L."/>
        </authorList>
    </citation>
    <scope>NUCLEOTIDE SEQUENCE [LARGE SCALE GENOMIC DNA]</scope>
    <source>
        <strain evidence="3">78-ME</strain>
    </source>
</reference>
<evidence type="ECO:0000313" key="2">
    <source>
        <dbReference type="EMBL" id="AGS39662.1"/>
    </source>
</evidence>
<dbReference type="Proteomes" id="UP000015380">
    <property type="component" value="Chromosome"/>
</dbReference>
<protein>
    <submittedName>
        <fullName evidence="2">Uncharacterized protein</fullName>
    </submittedName>
</protein>
<gene>
    <name evidence="2" type="ORF">CYCME_1333</name>
</gene>
<name>S5TFN9_9GAMM</name>
<dbReference type="AlphaFoldDB" id="S5TFN9"/>
<dbReference type="PATRIC" id="fig|1198232.3.peg.1328"/>
<dbReference type="KEGG" id="cza:CYCME_1333"/>
<keyword evidence="1" id="KW-0472">Membrane</keyword>
<organism evidence="2 3">
    <name type="scientific">Cycloclasticus zancles 78-ME</name>
    <dbReference type="NCBI Taxonomy" id="1198232"/>
    <lineage>
        <taxon>Bacteria</taxon>
        <taxon>Pseudomonadati</taxon>
        <taxon>Pseudomonadota</taxon>
        <taxon>Gammaproteobacteria</taxon>
        <taxon>Thiotrichales</taxon>
        <taxon>Piscirickettsiaceae</taxon>
        <taxon>Cycloclasticus</taxon>
    </lineage>
</organism>
<evidence type="ECO:0000313" key="3">
    <source>
        <dbReference type="Proteomes" id="UP000015380"/>
    </source>
</evidence>
<dbReference type="EMBL" id="CP005996">
    <property type="protein sequence ID" value="AGS39662.1"/>
    <property type="molecule type" value="Genomic_DNA"/>
</dbReference>
<dbReference type="HOGENOM" id="CLU_1903212_0_0_6"/>
<sequence length="133" mass="15032">MQLLWMAFLSIALMCSQGMKFHLHGLDHGDDDLHRAHQSVAVEHEHMTLSNLHSLNDLSHVDHHHEIVFEIDASKNVLLKNIAGKVPALALLVSIFSLLLTVFIRDISFRSPRSDVEAYWSHHLSPPLRAPPP</sequence>